<feature type="region of interest" description="Disordered" evidence="1">
    <location>
        <begin position="162"/>
        <end position="187"/>
    </location>
</feature>
<evidence type="ECO:0000313" key="3">
    <source>
        <dbReference type="EMBL" id="MBA0603101.1"/>
    </source>
</evidence>
<proteinExistence type="predicted"/>
<protein>
    <submittedName>
        <fullName evidence="2">Uncharacterized protein</fullName>
    </submittedName>
</protein>
<evidence type="ECO:0000313" key="2">
    <source>
        <dbReference type="EMBL" id="KJB82190.1"/>
    </source>
</evidence>
<gene>
    <name evidence="2" type="ORF">B456_013G180300</name>
    <name evidence="3" type="ORF">Gorai_003259</name>
</gene>
<evidence type="ECO:0000313" key="5">
    <source>
        <dbReference type="Proteomes" id="UP000593578"/>
    </source>
</evidence>
<dbReference type="OrthoDB" id="756017at2759"/>
<evidence type="ECO:0000256" key="1">
    <source>
        <dbReference type="SAM" id="MobiDB-lite"/>
    </source>
</evidence>
<keyword evidence="4" id="KW-1185">Reference proteome</keyword>
<evidence type="ECO:0000313" key="4">
    <source>
        <dbReference type="Proteomes" id="UP000032304"/>
    </source>
</evidence>
<dbReference type="EMBL" id="CM001752">
    <property type="protein sequence ID" value="KJB82190.1"/>
    <property type="molecule type" value="Genomic_DNA"/>
</dbReference>
<reference evidence="3 5" key="2">
    <citation type="journal article" date="2019" name="Genome Biol. Evol.">
        <title>Insights into the evolution of the New World diploid cottons (Gossypium, subgenus Houzingenia) based on genome sequencing.</title>
        <authorList>
            <person name="Grover C.E."/>
            <person name="Arick M.A. 2nd"/>
            <person name="Thrash A."/>
            <person name="Conover J.L."/>
            <person name="Sanders W.S."/>
            <person name="Peterson D.G."/>
            <person name="Frelichowski J.E."/>
            <person name="Scheffler J.A."/>
            <person name="Scheffler B.E."/>
            <person name="Wendel J.F."/>
        </authorList>
    </citation>
    <scope>NUCLEOTIDE SEQUENCE [LARGE SCALE GENOMIC DNA]</scope>
    <source>
        <strain evidence="3">8</strain>
        <tissue evidence="3">Leaf</tissue>
    </source>
</reference>
<dbReference type="Proteomes" id="UP000593578">
    <property type="component" value="Unassembled WGS sequence"/>
</dbReference>
<dbReference type="Proteomes" id="UP000032304">
    <property type="component" value="Chromosome 13"/>
</dbReference>
<organism evidence="2 4">
    <name type="scientific">Gossypium raimondii</name>
    <name type="common">Peruvian cotton</name>
    <name type="synonym">Gossypium klotzschianum subsp. raimondii</name>
    <dbReference type="NCBI Taxonomy" id="29730"/>
    <lineage>
        <taxon>Eukaryota</taxon>
        <taxon>Viridiplantae</taxon>
        <taxon>Streptophyta</taxon>
        <taxon>Embryophyta</taxon>
        <taxon>Tracheophyta</taxon>
        <taxon>Spermatophyta</taxon>
        <taxon>Magnoliopsida</taxon>
        <taxon>eudicotyledons</taxon>
        <taxon>Gunneridae</taxon>
        <taxon>Pentapetalae</taxon>
        <taxon>rosids</taxon>
        <taxon>malvids</taxon>
        <taxon>Malvales</taxon>
        <taxon>Malvaceae</taxon>
        <taxon>Malvoideae</taxon>
        <taxon>Gossypium</taxon>
    </lineage>
</organism>
<accession>A0A0D2W780</accession>
<sequence>MAMLNLVNSPFCISNSGGRVVRNRVLPPATPTFIHASSKQESKAFDTAKETIKGVNETKEATKNMKDSAISAASQVNQKAQETIKQGANQAADATKNMKDKTTSAAGQVIISLYTFRVEILEFSAVGVSEKAKGMAEKATDAAKQVWDTAIETAQKAKETVLGKADESKRGIKENAEKIKHRMDDKN</sequence>
<name>A0A0D2W780_GOSRA</name>
<dbReference type="EMBL" id="JABEZZ010000013">
    <property type="protein sequence ID" value="MBA0603101.1"/>
    <property type="molecule type" value="Genomic_DNA"/>
</dbReference>
<dbReference type="Gramene" id="KJB82190">
    <property type="protein sequence ID" value="KJB82190"/>
    <property type="gene ID" value="B456_013G180300"/>
</dbReference>
<reference evidence="2 4" key="1">
    <citation type="journal article" date="2012" name="Nature">
        <title>Repeated polyploidization of Gossypium genomes and the evolution of spinnable cotton fibres.</title>
        <authorList>
            <person name="Paterson A.H."/>
            <person name="Wendel J.F."/>
            <person name="Gundlach H."/>
            <person name="Guo H."/>
            <person name="Jenkins J."/>
            <person name="Jin D."/>
            <person name="Llewellyn D."/>
            <person name="Showmaker K.C."/>
            <person name="Shu S."/>
            <person name="Udall J."/>
            <person name="Yoo M.J."/>
            <person name="Byers R."/>
            <person name="Chen W."/>
            <person name="Doron-Faigenboim A."/>
            <person name="Duke M.V."/>
            <person name="Gong L."/>
            <person name="Grimwood J."/>
            <person name="Grover C."/>
            <person name="Grupp K."/>
            <person name="Hu G."/>
            <person name="Lee T.H."/>
            <person name="Li J."/>
            <person name="Lin L."/>
            <person name="Liu T."/>
            <person name="Marler B.S."/>
            <person name="Page J.T."/>
            <person name="Roberts A.W."/>
            <person name="Romanel E."/>
            <person name="Sanders W.S."/>
            <person name="Szadkowski E."/>
            <person name="Tan X."/>
            <person name="Tang H."/>
            <person name="Xu C."/>
            <person name="Wang J."/>
            <person name="Wang Z."/>
            <person name="Zhang D."/>
            <person name="Zhang L."/>
            <person name="Ashrafi H."/>
            <person name="Bedon F."/>
            <person name="Bowers J.E."/>
            <person name="Brubaker C.L."/>
            <person name="Chee P.W."/>
            <person name="Das S."/>
            <person name="Gingle A.R."/>
            <person name="Haigler C.H."/>
            <person name="Harker D."/>
            <person name="Hoffmann L.V."/>
            <person name="Hovav R."/>
            <person name="Jones D.C."/>
            <person name="Lemke C."/>
            <person name="Mansoor S."/>
            <person name="ur Rahman M."/>
            <person name="Rainville L.N."/>
            <person name="Rambani A."/>
            <person name="Reddy U.K."/>
            <person name="Rong J.K."/>
            <person name="Saranga Y."/>
            <person name="Scheffler B.E."/>
            <person name="Scheffler J.A."/>
            <person name="Stelly D.M."/>
            <person name="Triplett B.A."/>
            <person name="Van Deynze A."/>
            <person name="Vaslin M.F."/>
            <person name="Waghmare V.N."/>
            <person name="Walford S.A."/>
            <person name="Wright R.J."/>
            <person name="Zaki E.A."/>
            <person name="Zhang T."/>
            <person name="Dennis E.S."/>
            <person name="Mayer K.F."/>
            <person name="Peterson D.G."/>
            <person name="Rokhsar D.S."/>
            <person name="Wang X."/>
            <person name="Schmutz J."/>
        </authorList>
    </citation>
    <scope>NUCLEOTIDE SEQUENCE [LARGE SCALE GENOMIC DNA]</scope>
</reference>
<reference evidence="3" key="3">
    <citation type="submission" date="2020-04" db="EMBL/GenBank/DDBJ databases">
        <authorList>
            <person name="Grover C.E."/>
            <person name="Arick M.A. II"/>
            <person name="Thrash A."/>
            <person name="Conover J.L."/>
            <person name="Sanders W.S."/>
            <person name="Peterson D.G."/>
            <person name="Scheffler J.A."/>
            <person name="Scheffler B.E."/>
            <person name="Wendel J.F."/>
        </authorList>
    </citation>
    <scope>NUCLEOTIDE SEQUENCE</scope>
    <source>
        <strain evidence="3">8</strain>
        <tissue evidence="3">Leaf</tissue>
    </source>
</reference>
<dbReference type="STRING" id="29730.A0A0D2W780"/>
<dbReference type="AlphaFoldDB" id="A0A0D2W780"/>